<accession>A0AA49GIG3</accession>
<evidence type="ECO:0000313" key="1">
    <source>
        <dbReference type="EMBL" id="WKK79508.1"/>
    </source>
</evidence>
<dbReference type="Proteomes" id="UP001244443">
    <property type="component" value="Chromosome"/>
</dbReference>
<dbReference type="EMBL" id="CP129968">
    <property type="protein sequence ID" value="WKK79508.1"/>
    <property type="molecule type" value="Genomic_DNA"/>
</dbReference>
<name>A0AA49J974_9BACT</name>
<keyword evidence="3" id="KW-1185">Reference proteome</keyword>
<organism evidence="1">
    <name type="scientific">Marivirga arenosa</name>
    <dbReference type="NCBI Taxonomy" id="3059076"/>
    <lineage>
        <taxon>Bacteria</taxon>
        <taxon>Pseudomonadati</taxon>
        <taxon>Bacteroidota</taxon>
        <taxon>Cytophagia</taxon>
        <taxon>Cytophagales</taxon>
        <taxon>Marivirgaceae</taxon>
        <taxon>Marivirga</taxon>
    </lineage>
</organism>
<dbReference type="Proteomes" id="UP001232019">
    <property type="component" value="Chromosome"/>
</dbReference>
<evidence type="ECO:0000313" key="3">
    <source>
        <dbReference type="Proteomes" id="UP001244443"/>
    </source>
</evidence>
<protein>
    <submittedName>
        <fullName evidence="1">Uncharacterized protein</fullName>
    </submittedName>
</protein>
<proteinExistence type="predicted"/>
<gene>
    <name evidence="1" type="ORF">QYS47_19240</name>
    <name evidence="2" type="ORF">QYS48_26440</name>
</gene>
<dbReference type="AlphaFoldDB" id="A0AA49J974"/>
<accession>A0AA49J974</accession>
<dbReference type="KEGG" id="marp:QYS47_19240"/>
<evidence type="ECO:0000313" key="2">
    <source>
        <dbReference type="EMBL" id="WKK85415.1"/>
    </source>
</evidence>
<reference evidence="1 3" key="1">
    <citation type="submission" date="2023-08" db="EMBL/GenBank/DDBJ databases">
        <title>Comparative genomics and taxonomic characterization of three novel marine species of genus Marivirga.</title>
        <authorList>
            <person name="Muhammad N."/>
            <person name="Kim S.-G."/>
        </authorList>
    </citation>
    <scope>NUCLEOTIDE SEQUENCE</scope>
    <source>
        <strain evidence="2 3">ABR2-2</strain>
        <strain evidence="1">BKB1-2</strain>
    </source>
</reference>
<dbReference type="RefSeq" id="WP_302101768.1">
    <property type="nucleotide sequence ID" value="NZ_CP129968.2"/>
</dbReference>
<sequence length="75" mass="9021">MHKVTPNFYAGVNFIQISCLPQEQQELFSNWIHKSSVMEMEINNIKLNDCVDYQEYTYWFDFQNQNQNSYLDSSI</sequence>
<dbReference type="EMBL" id="CP129970">
    <property type="protein sequence ID" value="WKK85415.1"/>
    <property type="molecule type" value="Genomic_DNA"/>
</dbReference>